<feature type="transmembrane region" description="Helical" evidence="7">
    <location>
        <begin position="16"/>
        <end position="36"/>
    </location>
</feature>
<comment type="subcellular location">
    <subcellularLocation>
        <location evidence="1">Membrane</location>
        <topology evidence="1">Multi-pass membrane protein</topology>
    </subcellularLocation>
    <subcellularLocation>
        <location evidence="6">Plastid</location>
        <location evidence="6">Chloroplast thylakoid membrane</location>
        <topology evidence="6">Multi-pass membrane protein</topology>
    </subcellularLocation>
</comment>
<keyword evidence="2 6" id="KW-0812">Transmembrane</keyword>
<keyword evidence="9" id="KW-0934">Plastid</keyword>
<feature type="domain" description="ResB-like" evidence="8">
    <location>
        <begin position="17"/>
        <end position="280"/>
    </location>
</feature>
<evidence type="ECO:0000256" key="3">
    <source>
        <dbReference type="ARBA" id="ARBA00022748"/>
    </source>
</evidence>
<evidence type="ECO:0000256" key="7">
    <source>
        <dbReference type="SAM" id="Phobius"/>
    </source>
</evidence>
<dbReference type="PANTHER" id="PTHR31566:SF0">
    <property type="entry name" value="CYTOCHROME C BIOGENESIS PROTEIN CCS1, CHLOROPLASTIC"/>
    <property type="match status" value="1"/>
</dbReference>
<dbReference type="PANTHER" id="PTHR31566">
    <property type="entry name" value="CYTOCHROME C BIOGENESIS PROTEIN CCS1, CHLOROPLASTIC"/>
    <property type="match status" value="1"/>
</dbReference>
<comment type="function">
    <text evidence="6">Required during biogenesis of c-type cytochromes (cytochrome c6 and cytochrome f) at the step of heme attachment.</text>
</comment>
<keyword evidence="3 6" id="KW-0201">Cytochrome c-type biogenesis</keyword>
<proteinExistence type="inferred from homology"/>
<geneLocation type="chloroplast" evidence="9"/>
<feature type="domain" description="ResB-like" evidence="8">
    <location>
        <begin position="362"/>
        <end position="423"/>
    </location>
</feature>
<keyword evidence="9" id="KW-0150">Chloroplast</keyword>
<evidence type="ECO:0000256" key="1">
    <source>
        <dbReference type="ARBA" id="ARBA00004141"/>
    </source>
</evidence>
<keyword evidence="5 6" id="KW-0472">Membrane</keyword>
<gene>
    <name evidence="6 9" type="primary">ccs1</name>
    <name evidence="9" type="ORF">ChtoCp_00008</name>
</gene>
<dbReference type="InterPro" id="IPR023494">
    <property type="entry name" value="Cyt_c_bgen_Ccs1/CcsB/ResB"/>
</dbReference>
<dbReference type="Pfam" id="PF05140">
    <property type="entry name" value="ResB"/>
    <property type="match status" value="2"/>
</dbReference>
<dbReference type="GO" id="GO:0009535">
    <property type="term" value="C:chloroplast thylakoid membrane"/>
    <property type="evidence" value="ECO:0007669"/>
    <property type="project" value="UniProtKB-SubCell"/>
</dbReference>
<accession>A0A075DWR4</accession>
<evidence type="ECO:0000259" key="8">
    <source>
        <dbReference type="Pfam" id="PF05140"/>
    </source>
</evidence>
<feature type="transmembrane region" description="Helical" evidence="7">
    <location>
        <begin position="48"/>
        <end position="69"/>
    </location>
</feature>
<evidence type="ECO:0000256" key="2">
    <source>
        <dbReference type="ARBA" id="ARBA00022692"/>
    </source>
</evidence>
<dbReference type="EMBL" id="KJ201907">
    <property type="protein sequence ID" value="AHY04305.1"/>
    <property type="molecule type" value="Genomic_DNA"/>
</dbReference>
<evidence type="ECO:0000256" key="5">
    <source>
        <dbReference type="ARBA" id="ARBA00023136"/>
    </source>
</evidence>
<keyword evidence="4 6" id="KW-1133">Transmembrane helix</keyword>
<organism evidence="9">
    <name type="scientific">Chrysochromulina tobinii</name>
    <dbReference type="NCBI Taxonomy" id="1460289"/>
    <lineage>
        <taxon>Eukaryota</taxon>
        <taxon>Haptista</taxon>
        <taxon>Haptophyta</taxon>
        <taxon>Prymnesiophyceae</taxon>
        <taxon>Prymnesiales</taxon>
        <taxon>Chrysochromulinaceae</taxon>
        <taxon>Chrysochromulina</taxon>
    </lineage>
</organism>
<keyword evidence="6" id="KW-0793">Thylakoid</keyword>
<protein>
    <recommendedName>
        <fullName evidence="6">Cytochrome c biogenesis protein Ccs1</fullName>
    </recommendedName>
</protein>
<feature type="transmembrane region" description="Helical" evidence="7">
    <location>
        <begin position="75"/>
        <end position="98"/>
    </location>
</feature>
<dbReference type="GO" id="GO:0017004">
    <property type="term" value="P:cytochrome complex assembly"/>
    <property type="evidence" value="ECO:0007669"/>
    <property type="project" value="UniProtKB-UniRule"/>
</dbReference>
<reference evidence="9" key="2">
    <citation type="submission" date="2016-02" db="EMBL/GenBank/DDBJ databases">
        <authorList>
            <person name="Wen L."/>
            <person name="He K."/>
            <person name="Yang H."/>
        </authorList>
    </citation>
    <scope>NUCLEOTIDE SEQUENCE</scope>
    <source>
        <strain evidence="9">CCMP291</strain>
    </source>
</reference>
<evidence type="ECO:0000256" key="4">
    <source>
        <dbReference type="ARBA" id="ARBA00022989"/>
    </source>
</evidence>
<name>A0A075DWR4_9EUKA</name>
<reference evidence="9" key="1">
    <citation type="journal article" date="2014" name="BMC Genomics">
        <title>The mitochondrial and chloroplast genomes of the haptophyte Chrysochromulina tobin contain unique repeat structures and gene profiles.</title>
        <authorList>
            <person name="Hovde B.T."/>
            <person name="Starkenburg S.R."/>
            <person name="Hunsperger H.M."/>
            <person name="Mercer L.D."/>
            <person name="Deodato C.R."/>
            <person name="Jha R.K."/>
            <person name="Chertkov O."/>
            <person name="Monnat R.J.Jr."/>
            <person name="Cattolico R.A."/>
        </authorList>
    </citation>
    <scope>NUCLEOTIDE SEQUENCE</scope>
    <source>
        <strain evidence="9">CCMP291</strain>
    </source>
</reference>
<comment type="subunit">
    <text evidence="6">May interact with CcsA.</text>
</comment>
<evidence type="ECO:0000313" key="9">
    <source>
        <dbReference type="EMBL" id="AHY04305.1"/>
    </source>
</evidence>
<evidence type="ECO:0000256" key="6">
    <source>
        <dbReference type="HAMAP-Rule" id="MF_01392"/>
    </source>
</evidence>
<feature type="transmembrane region" description="Helical" evidence="7">
    <location>
        <begin position="157"/>
        <end position="179"/>
    </location>
</feature>
<sequence>MKNKYLTTIAKKLANLQLAISLLFTIGLIIAIGTIIEQDQSLNFYKQNYSDISPMFGFLTWKIIIFLGLDKIYTVWWFLVLLGLFAASLLSCTLTTQLPSIKTFKIWKFYNKPVQLKSLSITDTLDRGLFNSFAYYCNDNNYHFFRQNKKGYAYSGLLGRVAPAVVHISIILLLIGSTFGSLGGYTAQQFVPRGEITHIQNLTKFGNISSLPNDLSFRINDFWITYTKDLKTDQFYSDLSLLTNQGKELKRKTIFVNEPLLYNNIALYQTDWDIVGLKVKLPNNEIFQIPVKKITKGSRKFWFCSLPVDKFLGKTLSVVINDLNGQFFIYDSKGILLQQSRIGDSVYLSDDLNIQFLSFLTNTGLQIKSDPGINTVYLSFLLLMLSIYVSFFTYSQIWLVESTQKIIVGGTSNRAVLFFQQQFRKIFKRVTKVVR</sequence>
<dbReference type="InterPro" id="IPR007816">
    <property type="entry name" value="ResB-like_domain"/>
</dbReference>
<feature type="transmembrane region" description="Helical" evidence="7">
    <location>
        <begin position="376"/>
        <end position="395"/>
    </location>
</feature>
<dbReference type="HAMAP" id="MF_01392">
    <property type="entry name" value="CytC_Ccs1"/>
    <property type="match status" value="1"/>
</dbReference>
<dbReference type="AlphaFoldDB" id="A0A075DWR4"/>
<comment type="similarity">
    <text evidence="6">Belongs to the Ccs1/CcsB family.</text>
</comment>